<organism evidence="2 3">
    <name type="scientific">Choiromyces venosus 120613-1</name>
    <dbReference type="NCBI Taxonomy" id="1336337"/>
    <lineage>
        <taxon>Eukaryota</taxon>
        <taxon>Fungi</taxon>
        <taxon>Dikarya</taxon>
        <taxon>Ascomycota</taxon>
        <taxon>Pezizomycotina</taxon>
        <taxon>Pezizomycetes</taxon>
        <taxon>Pezizales</taxon>
        <taxon>Tuberaceae</taxon>
        <taxon>Choiromyces</taxon>
    </lineage>
</organism>
<dbReference type="PANTHER" id="PTHR34693">
    <property type="entry name" value="PROTEIN PAR32"/>
    <property type="match status" value="1"/>
</dbReference>
<dbReference type="InterPro" id="IPR022024">
    <property type="entry name" value="DUF3602"/>
</dbReference>
<dbReference type="OrthoDB" id="3063476at2759"/>
<dbReference type="InterPro" id="IPR053203">
    <property type="entry name" value="Cisplatin_resist-associated"/>
</dbReference>
<feature type="region of interest" description="Disordered" evidence="1">
    <location>
        <begin position="1"/>
        <end position="45"/>
    </location>
</feature>
<protein>
    <submittedName>
        <fullName evidence="2">Uncharacterized protein</fullName>
    </submittedName>
</protein>
<gene>
    <name evidence="2" type="ORF">L873DRAFT_1488231</name>
</gene>
<dbReference type="Proteomes" id="UP000276215">
    <property type="component" value="Unassembled WGS sequence"/>
</dbReference>
<keyword evidence="3" id="KW-1185">Reference proteome</keyword>
<dbReference type="PANTHER" id="PTHR34693:SF1">
    <property type="entry name" value="PROTEIN PAR32"/>
    <property type="match status" value="1"/>
</dbReference>
<evidence type="ECO:0000313" key="3">
    <source>
        <dbReference type="Proteomes" id="UP000276215"/>
    </source>
</evidence>
<feature type="compositionally biased region" description="Basic and acidic residues" evidence="1">
    <location>
        <begin position="109"/>
        <end position="124"/>
    </location>
</feature>
<evidence type="ECO:0000313" key="2">
    <source>
        <dbReference type="EMBL" id="RPA93982.1"/>
    </source>
</evidence>
<feature type="region of interest" description="Disordered" evidence="1">
    <location>
        <begin position="72"/>
        <end position="141"/>
    </location>
</feature>
<sequence length="166" mass="18025">MATPTIPRQSSEDHNPLTQVISHGRGGAGNIGTDEHPYDESPEDLRIPTLKTLVYTTGRGGTGNMAINDLAHPELARAAQDVEEEPRRPGSSDSFHGGRGGAGNIVHSTDSDLTKPRFEEEERQCQTVEIAKPAPIDHDKVDYRGWADKGKAFLMERVAKKKGGSK</sequence>
<proteinExistence type="predicted"/>
<dbReference type="EMBL" id="ML120444">
    <property type="protein sequence ID" value="RPA93982.1"/>
    <property type="molecule type" value="Genomic_DNA"/>
</dbReference>
<feature type="compositionally biased region" description="Basic and acidic residues" evidence="1">
    <location>
        <begin position="33"/>
        <end position="45"/>
    </location>
</feature>
<dbReference type="AlphaFoldDB" id="A0A3N4J6S5"/>
<reference evidence="2 3" key="1">
    <citation type="journal article" date="2018" name="Nat. Ecol. Evol.">
        <title>Pezizomycetes genomes reveal the molecular basis of ectomycorrhizal truffle lifestyle.</title>
        <authorList>
            <person name="Murat C."/>
            <person name="Payen T."/>
            <person name="Noel B."/>
            <person name="Kuo A."/>
            <person name="Morin E."/>
            <person name="Chen J."/>
            <person name="Kohler A."/>
            <person name="Krizsan K."/>
            <person name="Balestrini R."/>
            <person name="Da Silva C."/>
            <person name="Montanini B."/>
            <person name="Hainaut M."/>
            <person name="Levati E."/>
            <person name="Barry K.W."/>
            <person name="Belfiori B."/>
            <person name="Cichocki N."/>
            <person name="Clum A."/>
            <person name="Dockter R.B."/>
            <person name="Fauchery L."/>
            <person name="Guy J."/>
            <person name="Iotti M."/>
            <person name="Le Tacon F."/>
            <person name="Lindquist E.A."/>
            <person name="Lipzen A."/>
            <person name="Malagnac F."/>
            <person name="Mello A."/>
            <person name="Molinier V."/>
            <person name="Miyauchi S."/>
            <person name="Poulain J."/>
            <person name="Riccioni C."/>
            <person name="Rubini A."/>
            <person name="Sitrit Y."/>
            <person name="Splivallo R."/>
            <person name="Traeger S."/>
            <person name="Wang M."/>
            <person name="Zifcakova L."/>
            <person name="Wipf D."/>
            <person name="Zambonelli A."/>
            <person name="Paolocci F."/>
            <person name="Nowrousian M."/>
            <person name="Ottonello S."/>
            <person name="Baldrian P."/>
            <person name="Spatafora J.W."/>
            <person name="Henrissat B."/>
            <person name="Nagy L.G."/>
            <person name="Aury J.M."/>
            <person name="Wincker P."/>
            <person name="Grigoriev I.V."/>
            <person name="Bonfante P."/>
            <person name="Martin F.M."/>
        </authorList>
    </citation>
    <scope>NUCLEOTIDE SEQUENCE [LARGE SCALE GENOMIC DNA]</scope>
    <source>
        <strain evidence="2 3">120613-1</strain>
    </source>
</reference>
<accession>A0A3N4J6S5</accession>
<name>A0A3N4J6S5_9PEZI</name>
<dbReference type="Pfam" id="PF12223">
    <property type="entry name" value="DUF3602"/>
    <property type="match status" value="1"/>
</dbReference>
<evidence type="ECO:0000256" key="1">
    <source>
        <dbReference type="SAM" id="MobiDB-lite"/>
    </source>
</evidence>